<keyword evidence="1" id="KW-0732">Signal</keyword>
<evidence type="ECO:0000259" key="2">
    <source>
        <dbReference type="PROSITE" id="PS50041"/>
    </source>
</evidence>
<dbReference type="OrthoDB" id="6128183at2759"/>
<feature type="domain" description="C-type lectin" evidence="2">
    <location>
        <begin position="27"/>
        <end position="150"/>
    </location>
</feature>
<dbReference type="PROSITE" id="PS50041">
    <property type="entry name" value="C_TYPE_LECTIN_2"/>
    <property type="match status" value="1"/>
</dbReference>
<reference evidence="3" key="1">
    <citation type="journal article" date="2019" name="bioRxiv">
        <title>The Genome of the Zebra Mussel, Dreissena polymorpha: A Resource for Invasive Species Research.</title>
        <authorList>
            <person name="McCartney M.A."/>
            <person name="Auch B."/>
            <person name="Kono T."/>
            <person name="Mallez S."/>
            <person name="Zhang Y."/>
            <person name="Obille A."/>
            <person name="Becker A."/>
            <person name="Abrahante J.E."/>
            <person name="Garbe J."/>
            <person name="Badalamenti J.P."/>
            <person name="Herman A."/>
            <person name="Mangelson H."/>
            <person name="Liachko I."/>
            <person name="Sullivan S."/>
            <person name="Sone E.D."/>
            <person name="Koren S."/>
            <person name="Silverstein K.A.T."/>
            <person name="Beckman K.B."/>
            <person name="Gohl D.M."/>
        </authorList>
    </citation>
    <scope>NUCLEOTIDE SEQUENCE</scope>
    <source>
        <strain evidence="3">Duluth1</strain>
        <tissue evidence="3">Whole animal</tissue>
    </source>
</reference>
<evidence type="ECO:0000313" key="3">
    <source>
        <dbReference type="EMBL" id="KAH3700370.1"/>
    </source>
</evidence>
<dbReference type="InterPro" id="IPR001304">
    <property type="entry name" value="C-type_lectin-like"/>
</dbReference>
<dbReference type="AlphaFoldDB" id="A0A9D3YK69"/>
<feature type="chain" id="PRO_5038822721" description="C-type lectin domain-containing protein" evidence="1">
    <location>
        <begin position="19"/>
        <end position="160"/>
    </location>
</feature>
<gene>
    <name evidence="3" type="ORF">DPMN_075346</name>
</gene>
<reference evidence="3" key="2">
    <citation type="submission" date="2020-11" db="EMBL/GenBank/DDBJ databases">
        <authorList>
            <person name="McCartney M.A."/>
            <person name="Auch B."/>
            <person name="Kono T."/>
            <person name="Mallez S."/>
            <person name="Becker A."/>
            <person name="Gohl D.M."/>
            <person name="Silverstein K.A.T."/>
            <person name="Koren S."/>
            <person name="Bechman K.B."/>
            <person name="Herman A."/>
            <person name="Abrahante J.E."/>
            <person name="Garbe J."/>
        </authorList>
    </citation>
    <scope>NUCLEOTIDE SEQUENCE</scope>
    <source>
        <strain evidence="3">Duluth1</strain>
        <tissue evidence="3">Whole animal</tissue>
    </source>
</reference>
<dbReference type="Pfam" id="PF00059">
    <property type="entry name" value="Lectin_C"/>
    <property type="match status" value="1"/>
</dbReference>
<dbReference type="PANTHER" id="PTHR22803">
    <property type="entry name" value="MANNOSE, PHOSPHOLIPASE, LECTIN RECEPTOR RELATED"/>
    <property type="match status" value="1"/>
</dbReference>
<dbReference type="InterPro" id="IPR050111">
    <property type="entry name" value="C-type_lectin/snaclec_domain"/>
</dbReference>
<dbReference type="EMBL" id="JAIWYP010000015">
    <property type="protein sequence ID" value="KAH3700370.1"/>
    <property type="molecule type" value="Genomic_DNA"/>
</dbReference>
<evidence type="ECO:0000256" key="1">
    <source>
        <dbReference type="SAM" id="SignalP"/>
    </source>
</evidence>
<sequence length="160" mass="17845">MWISLSAALSALAVVVHGYCPAGFEALGDHCYTILKVMGSYAEGKTYCNMAGASLAVIRSREEENLIDSYIRRHMSQIQSSQIWIGGSDILQEGTFLAPGSQEVLTYFNWAPNEPDNAGPGQHCLNIFRDDSQLRWDDDNCEFDRFPMCQREQVDQSVVG</sequence>
<proteinExistence type="predicted"/>
<comment type="caution">
    <text evidence="3">The sequence shown here is derived from an EMBL/GenBank/DDBJ whole genome shotgun (WGS) entry which is preliminary data.</text>
</comment>
<accession>A0A9D3YK69</accession>
<dbReference type="SUPFAM" id="SSF56436">
    <property type="entry name" value="C-type lectin-like"/>
    <property type="match status" value="1"/>
</dbReference>
<keyword evidence="4" id="KW-1185">Reference proteome</keyword>
<dbReference type="Gene3D" id="3.10.100.10">
    <property type="entry name" value="Mannose-Binding Protein A, subunit A"/>
    <property type="match status" value="1"/>
</dbReference>
<dbReference type="Proteomes" id="UP000828390">
    <property type="component" value="Unassembled WGS sequence"/>
</dbReference>
<dbReference type="InterPro" id="IPR016187">
    <property type="entry name" value="CTDL_fold"/>
</dbReference>
<dbReference type="InterPro" id="IPR016186">
    <property type="entry name" value="C-type_lectin-like/link_sf"/>
</dbReference>
<evidence type="ECO:0000313" key="4">
    <source>
        <dbReference type="Proteomes" id="UP000828390"/>
    </source>
</evidence>
<organism evidence="3 4">
    <name type="scientific">Dreissena polymorpha</name>
    <name type="common">Zebra mussel</name>
    <name type="synonym">Mytilus polymorpha</name>
    <dbReference type="NCBI Taxonomy" id="45954"/>
    <lineage>
        <taxon>Eukaryota</taxon>
        <taxon>Metazoa</taxon>
        <taxon>Spiralia</taxon>
        <taxon>Lophotrochozoa</taxon>
        <taxon>Mollusca</taxon>
        <taxon>Bivalvia</taxon>
        <taxon>Autobranchia</taxon>
        <taxon>Heteroconchia</taxon>
        <taxon>Euheterodonta</taxon>
        <taxon>Imparidentia</taxon>
        <taxon>Neoheterodontei</taxon>
        <taxon>Myida</taxon>
        <taxon>Dreissenoidea</taxon>
        <taxon>Dreissenidae</taxon>
        <taxon>Dreissena</taxon>
    </lineage>
</organism>
<name>A0A9D3YK69_DREPO</name>
<dbReference type="SMART" id="SM00034">
    <property type="entry name" value="CLECT"/>
    <property type="match status" value="1"/>
</dbReference>
<protein>
    <recommendedName>
        <fullName evidence="2">C-type lectin domain-containing protein</fullName>
    </recommendedName>
</protein>
<feature type="signal peptide" evidence="1">
    <location>
        <begin position="1"/>
        <end position="18"/>
    </location>
</feature>
<dbReference type="CDD" id="cd00037">
    <property type="entry name" value="CLECT"/>
    <property type="match status" value="1"/>
</dbReference>